<protein>
    <submittedName>
        <fullName evidence="1">Uncharacterized protein</fullName>
    </submittedName>
</protein>
<organism evidence="1 2">
    <name type="scientific">Stylosanthes scabra</name>
    <dbReference type="NCBI Taxonomy" id="79078"/>
    <lineage>
        <taxon>Eukaryota</taxon>
        <taxon>Viridiplantae</taxon>
        <taxon>Streptophyta</taxon>
        <taxon>Embryophyta</taxon>
        <taxon>Tracheophyta</taxon>
        <taxon>Spermatophyta</taxon>
        <taxon>Magnoliopsida</taxon>
        <taxon>eudicotyledons</taxon>
        <taxon>Gunneridae</taxon>
        <taxon>Pentapetalae</taxon>
        <taxon>rosids</taxon>
        <taxon>fabids</taxon>
        <taxon>Fabales</taxon>
        <taxon>Fabaceae</taxon>
        <taxon>Papilionoideae</taxon>
        <taxon>50 kb inversion clade</taxon>
        <taxon>dalbergioids sensu lato</taxon>
        <taxon>Dalbergieae</taxon>
        <taxon>Pterocarpus clade</taxon>
        <taxon>Stylosanthes</taxon>
    </lineage>
</organism>
<evidence type="ECO:0000313" key="2">
    <source>
        <dbReference type="Proteomes" id="UP001341840"/>
    </source>
</evidence>
<evidence type="ECO:0000313" key="1">
    <source>
        <dbReference type="EMBL" id="MED6185551.1"/>
    </source>
</evidence>
<name>A0ABU6WI38_9FABA</name>
<proteinExistence type="predicted"/>
<dbReference type="Proteomes" id="UP001341840">
    <property type="component" value="Unassembled WGS sequence"/>
</dbReference>
<gene>
    <name evidence="1" type="ORF">PIB30_058242</name>
</gene>
<comment type="caution">
    <text evidence="1">The sequence shown here is derived from an EMBL/GenBank/DDBJ whole genome shotgun (WGS) entry which is preliminary data.</text>
</comment>
<reference evidence="1 2" key="1">
    <citation type="journal article" date="2023" name="Plants (Basel)">
        <title>Bridging the Gap: Combining Genomics and Transcriptomics Approaches to Understand Stylosanthes scabra, an Orphan Legume from the Brazilian Caatinga.</title>
        <authorList>
            <person name="Ferreira-Neto J.R.C."/>
            <person name="da Silva M.D."/>
            <person name="Binneck E."/>
            <person name="de Melo N.F."/>
            <person name="da Silva R.H."/>
            <person name="de Melo A.L.T.M."/>
            <person name="Pandolfi V."/>
            <person name="Bustamante F.O."/>
            <person name="Brasileiro-Vidal A.C."/>
            <person name="Benko-Iseppon A.M."/>
        </authorList>
    </citation>
    <scope>NUCLEOTIDE SEQUENCE [LARGE SCALE GENOMIC DNA]</scope>
    <source>
        <tissue evidence="1">Leaves</tissue>
    </source>
</reference>
<sequence>MGLDLIMIDVRSVGTVGRTNITDKICSHESVSLEVLVRLDKQEPKDLWQEPLAPASTWRPLSTNKILLYYELTPCSLSMYSEGNNGNILVTVNGGINQQRVAENHRDDHEG</sequence>
<dbReference type="EMBL" id="JASCZI010181729">
    <property type="protein sequence ID" value="MED6185551.1"/>
    <property type="molecule type" value="Genomic_DNA"/>
</dbReference>
<accession>A0ABU6WI38</accession>
<keyword evidence="2" id="KW-1185">Reference proteome</keyword>